<sequence>MKISKTSPLAHRASKPYAMPKVYVGAPAKSPSEPSFPTSAPAKPPSEPHSTPSSPTKPPSEPHSTPSAPANILPSEPSFPTSAPAKPPSEPHSTPSSPTKPPSEPHSTPSAPANILPRATSPLRPVSVSKAARSARHTKKPYARPTGLDMRAVIPASVPVFEQEHARSKELEASTAGLEQEKAGSTAPKEPEATAASDPL</sequence>
<dbReference type="AlphaFoldDB" id="A0A5C3MV35"/>
<feature type="compositionally biased region" description="Basic residues" evidence="1">
    <location>
        <begin position="133"/>
        <end position="142"/>
    </location>
</feature>
<feature type="region of interest" description="Disordered" evidence="1">
    <location>
        <begin position="24"/>
        <end position="150"/>
    </location>
</feature>
<accession>A0A5C3MV35</accession>
<evidence type="ECO:0000313" key="2">
    <source>
        <dbReference type="EMBL" id="TFK45271.1"/>
    </source>
</evidence>
<keyword evidence="3" id="KW-1185">Reference proteome</keyword>
<name>A0A5C3MV35_9AGAM</name>
<feature type="region of interest" description="Disordered" evidence="1">
    <location>
        <begin position="164"/>
        <end position="200"/>
    </location>
</feature>
<gene>
    <name evidence="2" type="ORF">OE88DRAFT_1740426</name>
</gene>
<protein>
    <submittedName>
        <fullName evidence="2">Uncharacterized protein</fullName>
    </submittedName>
</protein>
<evidence type="ECO:0000313" key="3">
    <source>
        <dbReference type="Proteomes" id="UP000305948"/>
    </source>
</evidence>
<evidence type="ECO:0000256" key="1">
    <source>
        <dbReference type="SAM" id="MobiDB-lite"/>
    </source>
</evidence>
<reference evidence="2 3" key="1">
    <citation type="journal article" date="2019" name="Nat. Ecol. Evol.">
        <title>Megaphylogeny resolves global patterns of mushroom evolution.</title>
        <authorList>
            <person name="Varga T."/>
            <person name="Krizsan K."/>
            <person name="Foldi C."/>
            <person name="Dima B."/>
            <person name="Sanchez-Garcia M."/>
            <person name="Sanchez-Ramirez S."/>
            <person name="Szollosi G.J."/>
            <person name="Szarkandi J.G."/>
            <person name="Papp V."/>
            <person name="Albert L."/>
            <person name="Andreopoulos W."/>
            <person name="Angelini C."/>
            <person name="Antonin V."/>
            <person name="Barry K.W."/>
            <person name="Bougher N.L."/>
            <person name="Buchanan P."/>
            <person name="Buyck B."/>
            <person name="Bense V."/>
            <person name="Catcheside P."/>
            <person name="Chovatia M."/>
            <person name="Cooper J."/>
            <person name="Damon W."/>
            <person name="Desjardin D."/>
            <person name="Finy P."/>
            <person name="Geml J."/>
            <person name="Haridas S."/>
            <person name="Hughes K."/>
            <person name="Justo A."/>
            <person name="Karasinski D."/>
            <person name="Kautmanova I."/>
            <person name="Kiss B."/>
            <person name="Kocsube S."/>
            <person name="Kotiranta H."/>
            <person name="LaButti K.M."/>
            <person name="Lechner B.E."/>
            <person name="Liimatainen K."/>
            <person name="Lipzen A."/>
            <person name="Lukacs Z."/>
            <person name="Mihaltcheva S."/>
            <person name="Morgado L.N."/>
            <person name="Niskanen T."/>
            <person name="Noordeloos M.E."/>
            <person name="Ohm R.A."/>
            <person name="Ortiz-Santana B."/>
            <person name="Ovrebo C."/>
            <person name="Racz N."/>
            <person name="Riley R."/>
            <person name="Savchenko A."/>
            <person name="Shiryaev A."/>
            <person name="Soop K."/>
            <person name="Spirin V."/>
            <person name="Szebenyi C."/>
            <person name="Tomsovsky M."/>
            <person name="Tulloss R.E."/>
            <person name="Uehling J."/>
            <person name="Grigoriev I.V."/>
            <person name="Vagvolgyi C."/>
            <person name="Papp T."/>
            <person name="Martin F.M."/>
            <person name="Miettinen O."/>
            <person name="Hibbett D.S."/>
            <person name="Nagy L.G."/>
        </authorList>
    </citation>
    <scope>NUCLEOTIDE SEQUENCE [LARGE SCALE GENOMIC DNA]</scope>
    <source>
        <strain evidence="2 3">OMC1185</strain>
    </source>
</reference>
<organism evidence="2 3">
    <name type="scientific">Heliocybe sulcata</name>
    <dbReference type="NCBI Taxonomy" id="5364"/>
    <lineage>
        <taxon>Eukaryota</taxon>
        <taxon>Fungi</taxon>
        <taxon>Dikarya</taxon>
        <taxon>Basidiomycota</taxon>
        <taxon>Agaricomycotina</taxon>
        <taxon>Agaricomycetes</taxon>
        <taxon>Gloeophyllales</taxon>
        <taxon>Gloeophyllaceae</taxon>
        <taxon>Heliocybe</taxon>
    </lineage>
</organism>
<proteinExistence type="predicted"/>
<dbReference type="Proteomes" id="UP000305948">
    <property type="component" value="Unassembled WGS sequence"/>
</dbReference>
<dbReference type="EMBL" id="ML213548">
    <property type="protein sequence ID" value="TFK45271.1"/>
    <property type="molecule type" value="Genomic_DNA"/>
</dbReference>